<evidence type="ECO:0000256" key="4">
    <source>
        <dbReference type="ARBA" id="ARBA00022729"/>
    </source>
</evidence>
<dbReference type="GO" id="GO:0038023">
    <property type="term" value="F:signaling receptor activity"/>
    <property type="evidence" value="ECO:0007669"/>
    <property type="project" value="TreeGrafter"/>
</dbReference>
<dbReference type="PANTHER" id="PTHR24365">
    <property type="entry name" value="TOLL-LIKE RECEPTOR"/>
    <property type="match status" value="1"/>
</dbReference>
<dbReference type="Gene3D" id="3.80.10.10">
    <property type="entry name" value="Ribonuclease Inhibitor"/>
    <property type="match status" value="1"/>
</dbReference>
<dbReference type="Proteomes" id="UP000735302">
    <property type="component" value="Unassembled WGS sequence"/>
</dbReference>
<feature type="compositionally biased region" description="Gly residues" evidence="9">
    <location>
        <begin position="347"/>
        <end position="359"/>
    </location>
</feature>
<evidence type="ECO:0000256" key="10">
    <source>
        <dbReference type="SAM" id="Phobius"/>
    </source>
</evidence>
<accession>A0AAV4ANZ0</accession>
<dbReference type="EMBL" id="BLXT01003952">
    <property type="protein sequence ID" value="GFO08278.1"/>
    <property type="molecule type" value="Genomic_DNA"/>
</dbReference>
<dbReference type="GO" id="GO:0007165">
    <property type="term" value="P:signal transduction"/>
    <property type="evidence" value="ECO:0007669"/>
    <property type="project" value="TreeGrafter"/>
</dbReference>
<dbReference type="InterPro" id="IPR001611">
    <property type="entry name" value="Leu-rich_rpt"/>
</dbReference>
<evidence type="ECO:0000256" key="6">
    <source>
        <dbReference type="ARBA" id="ARBA00022989"/>
    </source>
</evidence>
<keyword evidence="5" id="KW-0677">Repeat</keyword>
<evidence type="ECO:0000256" key="9">
    <source>
        <dbReference type="SAM" id="MobiDB-lite"/>
    </source>
</evidence>
<dbReference type="PANTHER" id="PTHR24365:SF541">
    <property type="entry name" value="PROTEIN TOLL-RELATED"/>
    <property type="match status" value="1"/>
</dbReference>
<comment type="caution">
    <text evidence="12">The sequence shown here is derived from an EMBL/GenBank/DDBJ whole genome shotgun (WGS) entry which is preliminary data.</text>
</comment>
<dbReference type="Pfam" id="PF13855">
    <property type="entry name" value="LRR_8"/>
    <property type="match status" value="1"/>
</dbReference>
<evidence type="ECO:0000313" key="13">
    <source>
        <dbReference type="Proteomes" id="UP000735302"/>
    </source>
</evidence>
<keyword evidence="7 10" id="KW-0472">Membrane</keyword>
<evidence type="ECO:0000256" key="11">
    <source>
        <dbReference type="SAM" id="SignalP"/>
    </source>
</evidence>
<evidence type="ECO:0000256" key="2">
    <source>
        <dbReference type="ARBA" id="ARBA00022614"/>
    </source>
</evidence>
<dbReference type="InterPro" id="IPR003591">
    <property type="entry name" value="Leu-rich_rpt_typical-subtyp"/>
</dbReference>
<evidence type="ECO:0000256" key="3">
    <source>
        <dbReference type="ARBA" id="ARBA00022692"/>
    </source>
</evidence>
<evidence type="ECO:0000256" key="8">
    <source>
        <dbReference type="ARBA" id="ARBA00023180"/>
    </source>
</evidence>
<dbReference type="SMART" id="SM00369">
    <property type="entry name" value="LRR_TYP"/>
    <property type="match status" value="1"/>
</dbReference>
<evidence type="ECO:0000256" key="7">
    <source>
        <dbReference type="ARBA" id="ARBA00023136"/>
    </source>
</evidence>
<sequence length="383" mass="40990">MKGQTTVRTAAAATAVVALLLVTLHLDKAASTTIPSGCLYSSGVFTCDYRFCTPLEPSMFDPAPQRLVIYNIDGGMNASLFPSWNTMNSTDFDSNYDASLTLSCLQGGGLMELTSASFDPGFQQLRRAKFGIQGGKMSAVQGNAFTGFTVRRNPNSVNPRGELSIIDVEFPSDTFPTGLLSSQASVTTLTLHKSGLNTVPADFLTHMTNLTTLSLDFNGFTELPSTLFAGLSALTTLNAGGIHWDCTCEKLWWIDYVAKHSMRITSEMLCYQPLSYYGQRTTMYHNNACGKGLQCDEGSLPAVNLGDVTCLTYLQIFIYTLAVLGFFGMSVVAGCWFQTRRQLKRNGAGGGGGGKGGGFTPRRNRVGGAPGGRAAPPGTKAGW</sequence>
<dbReference type="AlphaFoldDB" id="A0AAV4ANZ0"/>
<keyword evidence="8" id="KW-0325">Glycoprotein</keyword>
<comment type="subcellular location">
    <subcellularLocation>
        <location evidence="1">Membrane</location>
        <topology evidence="1">Single-pass membrane protein</topology>
    </subcellularLocation>
</comment>
<organism evidence="12 13">
    <name type="scientific">Plakobranchus ocellatus</name>
    <dbReference type="NCBI Taxonomy" id="259542"/>
    <lineage>
        <taxon>Eukaryota</taxon>
        <taxon>Metazoa</taxon>
        <taxon>Spiralia</taxon>
        <taxon>Lophotrochozoa</taxon>
        <taxon>Mollusca</taxon>
        <taxon>Gastropoda</taxon>
        <taxon>Heterobranchia</taxon>
        <taxon>Euthyneura</taxon>
        <taxon>Panpulmonata</taxon>
        <taxon>Sacoglossa</taxon>
        <taxon>Placobranchoidea</taxon>
        <taxon>Plakobranchidae</taxon>
        <taxon>Plakobranchus</taxon>
    </lineage>
</organism>
<dbReference type="InterPro" id="IPR032675">
    <property type="entry name" value="LRR_dom_sf"/>
</dbReference>
<feature type="compositionally biased region" description="Low complexity" evidence="9">
    <location>
        <begin position="372"/>
        <end position="383"/>
    </location>
</feature>
<dbReference type="GO" id="GO:0005886">
    <property type="term" value="C:plasma membrane"/>
    <property type="evidence" value="ECO:0007669"/>
    <property type="project" value="TreeGrafter"/>
</dbReference>
<feature type="signal peptide" evidence="11">
    <location>
        <begin position="1"/>
        <end position="31"/>
    </location>
</feature>
<reference evidence="12 13" key="1">
    <citation type="journal article" date="2021" name="Elife">
        <title>Chloroplast acquisition without the gene transfer in kleptoplastic sea slugs, Plakobranchus ocellatus.</title>
        <authorList>
            <person name="Maeda T."/>
            <person name="Takahashi S."/>
            <person name="Yoshida T."/>
            <person name="Shimamura S."/>
            <person name="Takaki Y."/>
            <person name="Nagai Y."/>
            <person name="Toyoda A."/>
            <person name="Suzuki Y."/>
            <person name="Arimoto A."/>
            <person name="Ishii H."/>
            <person name="Satoh N."/>
            <person name="Nishiyama T."/>
            <person name="Hasebe M."/>
            <person name="Maruyama T."/>
            <person name="Minagawa J."/>
            <person name="Obokata J."/>
            <person name="Shigenobu S."/>
        </authorList>
    </citation>
    <scope>NUCLEOTIDE SEQUENCE [LARGE SCALE GENOMIC DNA]</scope>
</reference>
<feature type="transmembrane region" description="Helical" evidence="10">
    <location>
        <begin position="316"/>
        <end position="337"/>
    </location>
</feature>
<keyword evidence="13" id="KW-1185">Reference proteome</keyword>
<keyword evidence="3 10" id="KW-0812">Transmembrane</keyword>
<feature type="region of interest" description="Disordered" evidence="9">
    <location>
        <begin position="347"/>
        <end position="383"/>
    </location>
</feature>
<name>A0AAV4ANZ0_9GAST</name>
<proteinExistence type="predicted"/>
<evidence type="ECO:0000256" key="1">
    <source>
        <dbReference type="ARBA" id="ARBA00004167"/>
    </source>
</evidence>
<keyword evidence="4 11" id="KW-0732">Signal</keyword>
<evidence type="ECO:0000256" key="5">
    <source>
        <dbReference type="ARBA" id="ARBA00022737"/>
    </source>
</evidence>
<evidence type="ECO:0000313" key="12">
    <source>
        <dbReference type="EMBL" id="GFO08278.1"/>
    </source>
</evidence>
<keyword evidence="6 10" id="KW-1133">Transmembrane helix</keyword>
<dbReference type="SUPFAM" id="SSF52058">
    <property type="entry name" value="L domain-like"/>
    <property type="match status" value="1"/>
</dbReference>
<protein>
    <submittedName>
        <fullName evidence="12">Uncharacterized protein</fullName>
    </submittedName>
</protein>
<feature type="chain" id="PRO_5043977325" evidence="11">
    <location>
        <begin position="32"/>
        <end position="383"/>
    </location>
</feature>
<gene>
    <name evidence="12" type="ORF">PoB_003478300</name>
</gene>
<keyword evidence="2" id="KW-0433">Leucine-rich repeat</keyword>